<reference evidence="1 2" key="1">
    <citation type="journal article" date="2019" name="Environ. Microbiol.">
        <title>Species interactions and distinct microbial communities in high Arctic permafrost affected cryosols are associated with the CH4 and CO2 gas fluxes.</title>
        <authorList>
            <person name="Altshuler I."/>
            <person name="Hamel J."/>
            <person name="Turney S."/>
            <person name="Magnuson E."/>
            <person name="Levesque R."/>
            <person name="Greer C."/>
            <person name="Whyte L.G."/>
        </authorList>
    </citation>
    <scope>NUCLEOTIDE SEQUENCE [LARGE SCALE GENOMIC DNA]</scope>
    <source>
        <strain evidence="1 2">S5.20</strain>
    </source>
</reference>
<evidence type="ECO:0000313" key="2">
    <source>
        <dbReference type="Proteomes" id="UP000320095"/>
    </source>
</evidence>
<accession>A0A502EFT8</accession>
<evidence type="ECO:0000313" key="1">
    <source>
        <dbReference type="EMBL" id="TPG35852.1"/>
    </source>
</evidence>
<comment type="caution">
    <text evidence="1">The sequence shown here is derived from an EMBL/GenBank/DDBJ whole genome shotgun (WGS) entry which is preliminary data.</text>
</comment>
<protein>
    <submittedName>
        <fullName evidence="1">Uncharacterized protein</fullName>
    </submittedName>
</protein>
<dbReference type="EMBL" id="RCZG01000002">
    <property type="protein sequence ID" value="TPG35852.1"/>
    <property type="molecule type" value="Genomic_DNA"/>
</dbReference>
<name>A0A502EFT8_9MYCO</name>
<dbReference type="Proteomes" id="UP000320095">
    <property type="component" value="Unassembled WGS sequence"/>
</dbReference>
<sequence>MQRTNGDIAVNIHRRSFIVRSAAASTAMTVSQHLEMAVTRRAPSDFPVRVVEQLVGRRVPAGVARTTIGHLSQASLAAMAVMLADQTRHTSAAPAVVLISTSLVVADAVLGRILGLADAPWNWPPRDVSIELLHKTSLAVAARALSRATREIAQS</sequence>
<keyword evidence="2" id="KW-1185">Reference proteome</keyword>
<dbReference type="OrthoDB" id="669100at2"/>
<dbReference type="AlphaFoldDB" id="A0A502EFT8"/>
<dbReference type="RefSeq" id="WP_140689183.1">
    <property type="nucleotide sequence ID" value="NZ_RCZG01000002.1"/>
</dbReference>
<gene>
    <name evidence="1" type="ORF">EAH80_07350</name>
</gene>
<proteinExistence type="predicted"/>
<organism evidence="1 2">
    <name type="scientific">Mycolicibacterium hodleri</name>
    <dbReference type="NCBI Taxonomy" id="49897"/>
    <lineage>
        <taxon>Bacteria</taxon>
        <taxon>Bacillati</taxon>
        <taxon>Actinomycetota</taxon>
        <taxon>Actinomycetes</taxon>
        <taxon>Mycobacteriales</taxon>
        <taxon>Mycobacteriaceae</taxon>
        <taxon>Mycolicibacterium</taxon>
    </lineage>
</organism>